<feature type="repeat" description="WD" evidence="3">
    <location>
        <begin position="56"/>
        <end position="101"/>
    </location>
</feature>
<keyword evidence="1 3" id="KW-0853">WD repeat</keyword>
<dbReference type="PROSITE" id="PS50082">
    <property type="entry name" value="WD_REPEATS_2"/>
    <property type="match status" value="3"/>
</dbReference>
<evidence type="ECO:0000313" key="8">
    <source>
        <dbReference type="EMBL" id="JAS82576.1"/>
    </source>
</evidence>
<dbReference type="Pfam" id="PF23775">
    <property type="entry name" value="Beta-prop_RIG_2nd"/>
    <property type="match status" value="1"/>
</dbReference>
<dbReference type="GO" id="GO:0005634">
    <property type="term" value="C:nucleus"/>
    <property type="evidence" value="ECO:0007669"/>
    <property type="project" value="TreeGrafter"/>
</dbReference>
<dbReference type="InterPro" id="IPR052640">
    <property type="entry name" value="Gemin-5"/>
</dbReference>
<keyword evidence="2" id="KW-0677">Repeat</keyword>
<feature type="domain" description="Gem-associated protein 5 first beta-propeller" evidence="5">
    <location>
        <begin position="27"/>
        <end position="226"/>
    </location>
</feature>
<feature type="compositionally biased region" description="Basic and acidic residues" evidence="4">
    <location>
        <begin position="1430"/>
        <end position="1445"/>
    </location>
</feature>
<feature type="region of interest" description="Disordered" evidence="4">
    <location>
        <begin position="1372"/>
        <end position="1459"/>
    </location>
</feature>
<dbReference type="EMBL" id="GECU01025130">
    <property type="protein sequence ID" value="JAS82576.1"/>
    <property type="molecule type" value="Transcribed_RNA"/>
</dbReference>
<proteinExistence type="predicted"/>
<dbReference type="GO" id="GO:0032797">
    <property type="term" value="C:SMN complex"/>
    <property type="evidence" value="ECO:0007669"/>
    <property type="project" value="TreeGrafter"/>
</dbReference>
<feature type="repeat" description="WD" evidence="3">
    <location>
        <begin position="690"/>
        <end position="725"/>
    </location>
</feature>
<gene>
    <name evidence="8" type="ORF">g.45186</name>
</gene>
<dbReference type="PROSITE" id="PS00678">
    <property type="entry name" value="WD_REPEATS_1"/>
    <property type="match status" value="3"/>
</dbReference>
<dbReference type="Gene3D" id="2.130.10.10">
    <property type="entry name" value="YVTN repeat-like/Quinoprotein amine dehydrogenase"/>
    <property type="match status" value="2"/>
</dbReference>
<dbReference type="PROSITE" id="PS50294">
    <property type="entry name" value="WD_REPEATS_REGION"/>
    <property type="match status" value="2"/>
</dbReference>
<evidence type="ECO:0000259" key="5">
    <source>
        <dbReference type="Pfam" id="PF23770"/>
    </source>
</evidence>
<feature type="compositionally biased region" description="Polar residues" evidence="4">
    <location>
        <begin position="1446"/>
        <end position="1457"/>
    </location>
</feature>
<dbReference type="InterPro" id="IPR056424">
    <property type="entry name" value="Beta-prop_GEMI5_2nd"/>
</dbReference>
<sequence>MQQLGMDNFILPASPNWQLSSVLACNDNGLIAYGSRSDVSIINFKPNGKFEVSILQFAHKDRLSTIVFSPVDGKFKNCLATCGDDGMVRLWNFEEGRLLHFHSGHKDGLKVVGLDWSRADTNRLVSVSDLGSIVCWDLRSNTIRRLHCGVKVLPLTLACCPHDQDLVGIGCKGGVTLIVDIKGTGKIVHRLRGLEHDVISISWCPVPYNVIKRKRNVDSKVEDTKEVKTAEVVESNTETEHRDLLLATGCVDKSIFIWRAGSDGRYEVILNLPNNSVNSNFPRKKGYPGSNNTMLWTCVHWVDAYTLLSTSQFGELLSWDLNKVSIKDKNTKKLQPRLLHSRHYKGCFAIACPVIYDAVTNWEAETRTVWTTAMDKHVVGCSLSSGKIVLDIPTMGGAVYAMALSPLDPNRLAIGSSDSKVFVWNMSNLTSLSIVSYWKKIIGKVMSLCWHPNEENWLAFGTGDGHVGLIDVSSNKTPTLFRLHHRNAVYRICWAPPVLKPDDADIDKTKLVLYSVGDGDIFQYTAKPEESNEEPKSLNTALLNSFDKSLGLHNSLIRSDIVFKPDSTCFAIGSENGSVYIVSCDTLKLMHTVYPHKKLMNNLEWHPETVASDNNISPYKDWLAITCENIKVYDIPAEGQPVLVATLSGHSEKIVGLAWSPHFNGRLLSASYDHSVQIWDVPSQKCLGVYQGHSMAVMCALFNPLNPDMVISGSSDNTVRHWSISQLAQKPVVKPAKKKERQGALDKERADAEEATELIVGVSELAKREESNVSTSKQNIATNTSPTSKQPGSATDKSMEEYKKRLKGRAVFTVTGSNLIQARHFDVVYDRWDKTTNPVSTLDNDLTASTTETPSATDIGYLDFFEDDKAMRRLLMVEESRLTENKHYMLAQTSMLWRGDISQMIQEAIAKKKLSDWLVSMAPLAGFEVWEEACTAFAKQLEECGEVLKASSYLLAIHNVHEAVRLLADHKMFKEAVAVAKCRLSHDDSLTSKVYTEWGDMSRAQGNLTLAVHCYWAACNFQLCIETLVRIKELKYLKMAAVIAKFHNYTELANSLALECLLMSISASNPTVGYHILEQFPNEEYEHWTVWLKVSEVLSKVKNRGERDLFDWLEGRQKTQISLPDELTKVFSSLCEPREGCDRKYSPKKEEVEVDNPHDRTTEIMSFIYSRLHSHFPTNKNPEYERDLWFYLSGQLTGAFIGRLGCAPSRFLRHLVAAFSAAFHYQTHHPSSLAVPILVSIISPAGIFAENSIFTMEYKTDKEIQLAKSLRAFVCASIVQWMSNNWEKVVELRSKREEKPAENGSGDGRQEVELYKMDWLPELITRCSSDVLDKENVSYFVKKALKEELQNTVTKENIQKKITMEKSVDCKTTKQNKMKNKTQTVSELADDETNGNSSVESQTSKKDVTENKNESLNSAQNKGDSVIVVPKKEEKSTPFPKDQEQQKTAALKSNTAENAKEQELVQANKSLNECAEDAHKLLQKTGKETNPATSIVQNGDTTTVHSAHNGEAITTNGTDSNGVSDENIELKLKEIKEIDEVIHKFETTRVTVPSPFTAYMSIKYLIDNLVTKQDSKLAQILQGNCDKIWKKSHD</sequence>
<protein>
    <submittedName>
        <fullName evidence="8">Uncharacterized protein</fullName>
    </submittedName>
</protein>
<evidence type="ECO:0000259" key="6">
    <source>
        <dbReference type="Pfam" id="PF23774"/>
    </source>
</evidence>
<feature type="compositionally biased region" description="Basic and acidic residues" evidence="4">
    <location>
        <begin position="1403"/>
        <end position="1413"/>
    </location>
</feature>
<dbReference type="InterPro" id="IPR001680">
    <property type="entry name" value="WD40_rpt"/>
</dbReference>
<dbReference type="SUPFAM" id="SSF50998">
    <property type="entry name" value="Quinoprotein alcohol dehydrogenase-like"/>
    <property type="match status" value="1"/>
</dbReference>
<feature type="region of interest" description="Disordered" evidence="4">
    <location>
        <begin position="770"/>
        <end position="799"/>
    </location>
</feature>
<dbReference type="Pfam" id="PF23774">
    <property type="entry name" value="TPR_GEMI5"/>
    <property type="match status" value="1"/>
</dbReference>
<dbReference type="InterPro" id="IPR056421">
    <property type="entry name" value="TPR_GEMI5"/>
</dbReference>
<accession>A0A1B6I6L3</accession>
<dbReference type="PANTHER" id="PTHR46362">
    <property type="entry name" value="GEM-ASSOCIATED PROTEIN 5"/>
    <property type="match status" value="1"/>
</dbReference>
<dbReference type="PANTHER" id="PTHR46362:SF1">
    <property type="entry name" value="GEM-ASSOCIATED PROTEIN 5"/>
    <property type="match status" value="1"/>
</dbReference>
<feature type="repeat" description="WD" evidence="3">
    <location>
        <begin position="647"/>
        <end position="689"/>
    </location>
</feature>
<feature type="domain" description="Gem-associated protein 5 second beta-propeller" evidence="7">
    <location>
        <begin position="406"/>
        <end position="714"/>
    </location>
</feature>
<dbReference type="InterPro" id="IPR019775">
    <property type="entry name" value="WD40_repeat_CS"/>
</dbReference>
<dbReference type="GO" id="GO:0000387">
    <property type="term" value="P:spliceosomal snRNP assembly"/>
    <property type="evidence" value="ECO:0007669"/>
    <property type="project" value="TreeGrafter"/>
</dbReference>
<evidence type="ECO:0000256" key="1">
    <source>
        <dbReference type="ARBA" id="ARBA00022574"/>
    </source>
</evidence>
<organism evidence="8">
    <name type="scientific">Homalodisca liturata</name>
    <dbReference type="NCBI Taxonomy" id="320908"/>
    <lineage>
        <taxon>Eukaryota</taxon>
        <taxon>Metazoa</taxon>
        <taxon>Ecdysozoa</taxon>
        <taxon>Arthropoda</taxon>
        <taxon>Hexapoda</taxon>
        <taxon>Insecta</taxon>
        <taxon>Pterygota</taxon>
        <taxon>Neoptera</taxon>
        <taxon>Paraneoptera</taxon>
        <taxon>Hemiptera</taxon>
        <taxon>Auchenorrhyncha</taxon>
        <taxon>Membracoidea</taxon>
        <taxon>Cicadellidae</taxon>
        <taxon>Cicadellinae</taxon>
        <taxon>Proconiini</taxon>
        <taxon>Homalodisca</taxon>
    </lineage>
</organism>
<dbReference type="InterPro" id="IPR015943">
    <property type="entry name" value="WD40/YVTN_repeat-like_dom_sf"/>
</dbReference>
<name>A0A1B6I6L3_9HEMI</name>
<evidence type="ECO:0000256" key="4">
    <source>
        <dbReference type="SAM" id="MobiDB-lite"/>
    </source>
</evidence>
<feature type="compositionally biased region" description="Polar residues" evidence="4">
    <location>
        <begin position="1414"/>
        <end position="1423"/>
    </location>
</feature>
<feature type="compositionally biased region" description="Polar residues" evidence="4">
    <location>
        <begin position="772"/>
        <end position="796"/>
    </location>
</feature>
<reference evidence="8" key="1">
    <citation type="submission" date="2015-11" db="EMBL/GenBank/DDBJ databases">
        <title>De novo transcriptome assembly of four potential Pierce s Disease insect vectors from Arizona vineyards.</title>
        <authorList>
            <person name="Tassone E.E."/>
        </authorList>
    </citation>
    <scope>NUCLEOTIDE SEQUENCE</scope>
</reference>
<dbReference type="SMART" id="SM00320">
    <property type="entry name" value="WD40"/>
    <property type="match status" value="10"/>
</dbReference>
<dbReference type="GO" id="GO:0003730">
    <property type="term" value="F:mRNA 3'-UTR binding"/>
    <property type="evidence" value="ECO:0007669"/>
    <property type="project" value="TreeGrafter"/>
</dbReference>
<dbReference type="Pfam" id="PF23770">
    <property type="entry name" value="Beta-prop_RIG_1st"/>
    <property type="match status" value="1"/>
</dbReference>
<evidence type="ECO:0000259" key="7">
    <source>
        <dbReference type="Pfam" id="PF23775"/>
    </source>
</evidence>
<dbReference type="InterPro" id="IPR056432">
    <property type="entry name" value="Beta-prop_GEMI5_1st"/>
</dbReference>
<evidence type="ECO:0000256" key="3">
    <source>
        <dbReference type="PROSITE-ProRule" id="PRU00221"/>
    </source>
</evidence>
<evidence type="ECO:0000256" key="2">
    <source>
        <dbReference type="ARBA" id="ARBA00022737"/>
    </source>
</evidence>
<dbReference type="SUPFAM" id="SSF69322">
    <property type="entry name" value="Tricorn protease domain 2"/>
    <property type="match status" value="1"/>
</dbReference>
<dbReference type="InterPro" id="IPR011047">
    <property type="entry name" value="Quinoprotein_ADH-like_sf"/>
</dbReference>
<feature type="domain" description="Gem-associated protein 5 TPR" evidence="6">
    <location>
        <begin position="862"/>
        <end position="1068"/>
    </location>
</feature>